<dbReference type="NCBIfam" id="TIGR00370">
    <property type="entry name" value="5-oxoprolinase subunit PxpB"/>
    <property type="match status" value="1"/>
</dbReference>
<keyword evidence="2 5" id="KW-0378">Hydrolase</keyword>
<dbReference type="Gene3D" id="2.40.100.10">
    <property type="entry name" value="Cyclophilin-like"/>
    <property type="match status" value="1"/>
</dbReference>
<keyword evidence="6" id="KW-1185">Reference proteome</keyword>
<dbReference type="SUPFAM" id="SSF50891">
    <property type="entry name" value="Cyclophilin-like"/>
    <property type="match status" value="1"/>
</dbReference>
<gene>
    <name evidence="5" type="primary">pxpB</name>
    <name evidence="5" type="ORF">ACFSRY_00680</name>
</gene>
<dbReference type="InterPro" id="IPR003833">
    <property type="entry name" value="CT_C_D"/>
</dbReference>
<dbReference type="EMBL" id="JBHULU010000001">
    <property type="protein sequence ID" value="MFD2512364.1"/>
    <property type="molecule type" value="Genomic_DNA"/>
</dbReference>
<protein>
    <submittedName>
        <fullName evidence="5">5-oxoprolinase subunit PxpB</fullName>
        <ecNumber evidence="5">3.5.2.9</ecNumber>
    </submittedName>
</protein>
<keyword evidence="1" id="KW-0547">Nucleotide-binding</keyword>
<dbReference type="RefSeq" id="WP_377502314.1">
    <property type="nucleotide sequence ID" value="NZ_JBHULU010000001.1"/>
</dbReference>
<dbReference type="PANTHER" id="PTHR34698:SF2">
    <property type="entry name" value="5-OXOPROLINASE SUBUNIT B"/>
    <property type="match status" value="1"/>
</dbReference>
<evidence type="ECO:0000313" key="6">
    <source>
        <dbReference type="Proteomes" id="UP001597544"/>
    </source>
</evidence>
<name>A0ABW5IGM9_9BACT</name>
<keyword evidence="3" id="KW-0067">ATP-binding</keyword>
<dbReference type="InterPro" id="IPR010016">
    <property type="entry name" value="PxpB"/>
</dbReference>
<evidence type="ECO:0000313" key="5">
    <source>
        <dbReference type="EMBL" id="MFD2512364.1"/>
    </source>
</evidence>
<dbReference type="GO" id="GO:0017168">
    <property type="term" value="F:5-oxoprolinase (ATP-hydrolyzing) activity"/>
    <property type="evidence" value="ECO:0007669"/>
    <property type="project" value="UniProtKB-EC"/>
</dbReference>
<dbReference type="EC" id="3.5.2.9" evidence="5"/>
<comment type="caution">
    <text evidence="5">The sequence shown here is derived from an EMBL/GenBank/DDBJ whole genome shotgun (WGS) entry which is preliminary data.</text>
</comment>
<dbReference type="SMART" id="SM00796">
    <property type="entry name" value="AHS1"/>
    <property type="match status" value="1"/>
</dbReference>
<feature type="domain" description="Carboxyltransferase" evidence="4">
    <location>
        <begin position="9"/>
        <end position="217"/>
    </location>
</feature>
<sequence>MKQADLQSFQLCPLGDCAMTLQFEDSISQDTHLRIKAISHYFDTHTVPGIVEYVPGYTTVTFYYDPWAISEQGKFNPYDQIVERIQQALRQVKLEKASRSEIIEVPVCYGEEFGPDLEFVAQYTTLTPREVIELHSKGIYLVHMIGFAPGFPYLGGLSKKLTTPRKEHPRKVIPQGSVGIAGNQTGVYPIETPGGWQLIGRTPLKLFDPDCTKPSLLQAGDKIRFVPISAAEYERQVKDEH</sequence>
<evidence type="ECO:0000259" key="4">
    <source>
        <dbReference type="SMART" id="SM00796"/>
    </source>
</evidence>
<dbReference type="InterPro" id="IPR029000">
    <property type="entry name" value="Cyclophilin-like_dom_sf"/>
</dbReference>
<dbReference type="PANTHER" id="PTHR34698">
    <property type="entry name" value="5-OXOPROLINASE SUBUNIT B"/>
    <property type="match status" value="1"/>
</dbReference>
<evidence type="ECO:0000256" key="1">
    <source>
        <dbReference type="ARBA" id="ARBA00022741"/>
    </source>
</evidence>
<dbReference type="Gene3D" id="3.30.1360.40">
    <property type="match status" value="1"/>
</dbReference>
<organism evidence="5 6">
    <name type="scientific">Pontibacter locisalis</name>
    <dbReference type="NCBI Taxonomy" id="1719035"/>
    <lineage>
        <taxon>Bacteria</taxon>
        <taxon>Pseudomonadati</taxon>
        <taxon>Bacteroidota</taxon>
        <taxon>Cytophagia</taxon>
        <taxon>Cytophagales</taxon>
        <taxon>Hymenobacteraceae</taxon>
        <taxon>Pontibacter</taxon>
    </lineage>
</organism>
<dbReference type="Pfam" id="PF02682">
    <property type="entry name" value="CT_C_D"/>
    <property type="match status" value="1"/>
</dbReference>
<evidence type="ECO:0000256" key="2">
    <source>
        <dbReference type="ARBA" id="ARBA00022801"/>
    </source>
</evidence>
<proteinExistence type="predicted"/>
<dbReference type="Proteomes" id="UP001597544">
    <property type="component" value="Unassembled WGS sequence"/>
</dbReference>
<reference evidence="6" key="1">
    <citation type="journal article" date="2019" name="Int. J. Syst. Evol. Microbiol.">
        <title>The Global Catalogue of Microorganisms (GCM) 10K type strain sequencing project: providing services to taxonomists for standard genome sequencing and annotation.</title>
        <authorList>
            <consortium name="The Broad Institute Genomics Platform"/>
            <consortium name="The Broad Institute Genome Sequencing Center for Infectious Disease"/>
            <person name="Wu L."/>
            <person name="Ma J."/>
        </authorList>
    </citation>
    <scope>NUCLEOTIDE SEQUENCE [LARGE SCALE GENOMIC DNA]</scope>
    <source>
        <strain evidence="6">KCTC 42498</strain>
    </source>
</reference>
<evidence type="ECO:0000256" key="3">
    <source>
        <dbReference type="ARBA" id="ARBA00022840"/>
    </source>
</evidence>
<dbReference type="SUPFAM" id="SSF160467">
    <property type="entry name" value="PH0987 N-terminal domain-like"/>
    <property type="match status" value="1"/>
</dbReference>
<accession>A0ABW5IGM9</accession>